<dbReference type="PROSITE" id="PS50112">
    <property type="entry name" value="PAS"/>
    <property type="match status" value="1"/>
</dbReference>
<feature type="transmembrane region" description="Helical" evidence="9">
    <location>
        <begin position="57"/>
        <end position="74"/>
    </location>
</feature>
<dbReference type="GO" id="GO:0005524">
    <property type="term" value="F:ATP binding"/>
    <property type="evidence" value="ECO:0007669"/>
    <property type="project" value="UniProtKB-KW"/>
</dbReference>
<dbReference type="PROSITE" id="PS50109">
    <property type="entry name" value="HIS_KIN"/>
    <property type="match status" value="1"/>
</dbReference>
<gene>
    <name evidence="13" type="primary">nreB</name>
    <name evidence="13" type="ORF">NCTC11842_02201</name>
</gene>
<keyword evidence="9" id="KW-0812">Transmembrane</keyword>
<feature type="domain" description="PAS" evidence="11">
    <location>
        <begin position="91"/>
        <end position="163"/>
    </location>
</feature>
<dbReference type="GO" id="GO:0016020">
    <property type="term" value="C:membrane"/>
    <property type="evidence" value="ECO:0007669"/>
    <property type="project" value="InterPro"/>
</dbReference>
<dbReference type="PANTHER" id="PTHR24421:SF10">
    <property type="entry name" value="NITRATE_NITRITE SENSOR PROTEIN NARQ"/>
    <property type="match status" value="1"/>
</dbReference>
<dbReference type="Gene3D" id="3.30.450.20">
    <property type="entry name" value="PAS domain"/>
    <property type="match status" value="3"/>
</dbReference>
<evidence type="ECO:0000256" key="2">
    <source>
        <dbReference type="ARBA" id="ARBA00012438"/>
    </source>
</evidence>
<evidence type="ECO:0000256" key="6">
    <source>
        <dbReference type="ARBA" id="ARBA00022777"/>
    </source>
</evidence>
<dbReference type="Proteomes" id="UP000250443">
    <property type="component" value="Unassembled WGS sequence"/>
</dbReference>
<dbReference type="NCBIfam" id="TIGR00229">
    <property type="entry name" value="sensory_box"/>
    <property type="match status" value="3"/>
</dbReference>
<sequence length="687" mass="78088">MFMRSSDIDTHVSSSRNVLLAAPWRLVLVYTVVGVLWVVGTSFVIETLKLPEWSYTLRGLLFTLFTAITGWWFIKRLTQIAIQTQRLISQSEGDYRALFEIHPAPMWLYDKHSLVIIKANEAAHRTYGYTSAQFAQLKITDLYASSDRDEFKNRTHKNGINSQHLSGIRKHVNQSGNSMDVDVLCHEHIFKHEPYGLLMAQNVSAHFELEKKLANSLRQLELAQHIGMMGYWERDLKDQSIRWSPEIYSILNLDPRQEELTFERFLSLIHRDDRARMAKIYHEAASVGQTTHEYRVTPNNGELRYVFERTQLIGDEQGVARTLFGTFIDVSEIKVAEQALARQQKRYEHMVDTLPEGVLIIHQGRVTYANNAACHMFAEHSGARLRALDIGLCFHPDHREREMDRLDALHKGLTQEQTFRHITLLRLDGSEFEAELAEIILEEHGHRDVQLLVRDISQASQMRRDLEVANKSLQRLSQRLIEVQEFERRQLARDLHDDIGQQLTGIKLHLQRLVRKLDHESEVKTLATDLGQSVNDALAKVKSLSLSLHPLQLETLGLEAAVRWHLSQFLGATSTQWELNVEGTLDNLSADMAVVAFRIIQEAVNNVAKHAQAASVRITLSYDVEGLRLEILDDGCGFDVSNASQGARSLGLTSMHERVASLNGKVRISSISGVGTRITAVLPVATN</sequence>
<dbReference type="InterPro" id="IPR036890">
    <property type="entry name" value="HATPase_C_sf"/>
</dbReference>
<dbReference type="GO" id="GO:0000155">
    <property type="term" value="F:phosphorelay sensor kinase activity"/>
    <property type="evidence" value="ECO:0007669"/>
    <property type="project" value="InterPro"/>
</dbReference>
<evidence type="ECO:0000313" key="14">
    <source>
        <dbReference type="Proteomes" id="UP000250443"/>
    </source>
</evidence>
<dbReference type="Pfam" id="PF13188">
    <property type="entry name" value="PAS_8"/>
    <property type="match status" value="1"/>
</dbReference>
<evidence type="ECO:0000259" key="11">
    <source>
        <dbReference type="PROSITE" id="PS50112"/>
    </source>
</evidence>
<dbReference type="InterPro" id="IPR035965">
    <property type="entry name" value="PAS-like_dom_sf"/>
</dbReference>
<evidence type="ECO:0000256" key="1">
    <source>
        <dbReference type="ARBA" id="ARBA00000085"/>
    </source>
</evidence>
<dbReference type="Pfam" id="PF07730">
    <property type="entry name" value="HisKA_3"/>
    <property type="match status" value="1"/>
</dbReference>
<dbReference type="AlphaFoldDB" id="A0A2X2EDM5"/>
<dbReference type="Gene3D" id="3.30.565.10">
    <property type="entry name" value="Histidine kinase-like ATPase, C-terminal domain"/>
    <property type="match status" value="1"/>
</dbReference>
<dbReference type="InterPro" id="IPR050482">
    <property type="entry name" value="Sensor_HK_TwoCompSys"/>
</dbReference>
<accession>A0A2X2EDM5</accession>
<protein>
    <recommendedName>
        <fullName evidence="2">histidine kinase</fullName>
        <ecNumber evidence="2">2.7.13.3</ecNumber>
    </recommendedName>
</protein>
<dbReference type="Pfam" id="PF02518">
    <property type="entry name" value="HATPase_c"/>
    <property type="match status" value="1"/>
</dbReference>
<dbReference type="Pfam" id="PF13426">
    <property type="entry name" value="PAS_9"/>
    <property type="match status" value="1"/>
</dbReference>
<dbReference type="InterPro" id="IPR011712">
    <property type="entry name" value="Sig_transdc_His_kin_sub3_dim/P"/>
</dbReference>
<dbReference type="Gene3D" id="1.20.5.1930">
    <property type="match status" value="1"/>
</dbReference>
<dbReference type="CDD" id="cd16917">
    <property type="entry name" value="HATPase_UhpB-NarQ-NarX-like"/>
    <property type="match status" value="1"/>
</dbReference>
<keyword evidence="6" id="KW-0418">Kinase</keyword>
<dbReference type="SMART" id="SM00387">
    <property type="entry name" value="HATPase_c"/>
    <property type="match status" value="1"/>
</dbReference>
<evidence type="ECO:0000259" key="10">
    <source>
        <dbReference type="PROSITE" id="PS50109"/>
    </source>
</evidence>
<keyword evidence="5" id="KW-0547">Nucleotide-binding</keyword>
<dbReference type="SUPFAM" id="SSF55874">
    <property type="entry name" value="ATPase domain of HSP90 chaperone/DNA topoisomerase II/histidine kinase"/>
    <property type="match status" value="1"/>
</dbReference>
<dbReference type="GO" id="GO:0046983">
    <property type="term" value="F:protein dimerization activity"/>
    <property type="evidence" value="ECO:0007669"/>
    <property type="project" value="InterPro"/>
</dbReference>
<keyword evidence="9" id="KW-1133">Transmembrane helix</keyword>
<dbReference type="InterPro" id="IPR013655">
    <property type="entry name" value="PAS_fold_3"/>
</dbReference>
<dbReference type="PROSITE" id="PS50113">
    <property type="entry name" value="PAC"/>
    <property type="match status" value="1"/>
</dbReference>
<feature type="domain" description="PAC" evidence="12">
    <location>
        <begin position="290"/>
        <end position="342"/>
    </location>
</feature>
<evidence type="ECO:0000313" key="13">
    <source>
        <dbReference type="EMBL" id="SPZ06309.1"/>
    </source>
</evidence>
<dbReference type="Pfam" id="PF08447">
    <property type="entry name" value="PAS_3"/>
    <property type="match status" value="1"/>
</dbReference>
<name>A0A2X2EDM5_PSELU</name>
<dbReference type="PANTHER" id="PTHR24421">
    <property type="entry name" value="NITRATE/NITRITE SENSOR PROTEIN NARX-RELATED"/>
    <property type="match status" value="1"/>
</dbReference>
<proteinExistence type="predicted"/>
<evidence type="ECO:0000259" key="12">
    <source>
        <dbReference type="PROSITE" id="PS50113"/>
    </source>
</evidence>
<keyword evidence="4 13" id="KW-0808">Transferase</keyword>
<evidence type="ECO:0000256" key="5">
    <source>
        <dbReference type="ARBA" id="ARBA00022741"/>
    </source>
</evidence>
<evidence type="ECO:0000256" key="7">
    <source>
        <dbReference type="ARBA" id="ARBA00022840"/>
    </source>
</evidence>
<dbReference type="SUPFAM" id="SSF55785">
    <property type="entry name" value="PYP-like sensor domain (PAS domain)"/>
    <property type="match status" value="3"/>
</dbReference>
<feature type="domain" description="Histidine kinase" evidence="10">
    <location>
        <begin position="494"/>
        <end position="686"/>
    </location>
</feature>
<evidence type="ECO:0000256" key="4">
    <source>
        <dbReference type="ARBA" id="ARBA00022679"/>
    </source>
</evidence>
<keyword evidence="8" id="KW-0902">Two-component regulatory system</keyword>
<dbReference type="EC" id="2.7.13.3" evidence="2"/>
<dbReference type="Gene3D" id="2.10.70.100">
    <property type="match status" value="1"/>
</dbReference>
<feature type="transmembrane region" description="Helical" evidence="9">
    <location>
        <begin position="24"/>
        <end position="45"/>
    </location>
</feature>
<comment type="catalytic activity">
    <reaction evidence="1">
        <text>ATP + protein L-histidine = ADP + protein N-phospho-L-histidine.</text>
        <dbReference type="EC" id="2.7.13.3"/>
    </reaction>
</comment>
<reference evidence="13 14" key="1">
    <citation type="submission" date="2018-06" db="EMBL/GenBank/DDBJ databases">
        <authorList>
            <consortium name="Pathogen Informatics"/>
            <person name="Doyle S."/>
        </authorList>
    </citation>
    <scope>NUCLEOTIDE SEQUENCE [LARGE SCALE GENOMIC DNA]</scope>
    <source>
        <strain evidence="13 14">NCTC11842</strain>
    </source>
</reference>
<keyword evidence="9" id="KW-0472">Membrane</keyword>
<dbReference type="SMART" id="SM00091">
    <property type="entry name" value="PAS"/>
    <property type="match status" value="3"/>
</dbReference>
<evidence type="ECO:0000256" key="8">
    <source>
        <dbReference type="ARBA" id="ARBA00023012"/>
    </source>
</evidence>
<keyword evidence="7" id="KW-0067">ATP-binding</keyword>
<dbReference type="InterPro" id="IPR005467">
    <property type="entry name" value="His_kinase_dom"/>
</dbReference>
<dbReference type="InterPro" id="IPR003594">
    <property type="entry name" value="HATPase_dom"/>
</dbReference>
<dbReference type="InterPro" id="IPR000014">
    <property type="entry name" value="PAS"/>
</dbReference>
<organism evidence="13 14">
    <name type="scientific">Pseudomonas luteola</name>
    <dbReference type="NCBI Taxonomy" id="47886"/>
    <lineage>
        <taxon>Bacteria</taxon>
        <taxon>Pseudomonadati</taxon>
        <taxon>Pseudomonadota</taxon>
        <taxon>Gammaproteobacteria</taxon>
        <taxon>Pseudomonadales</taxon>
        <taxon>Pseudomonadaceae</taxon>
        <taxon>Pseudomonas</taxon>
    </lineage>
</organism>
<dbReference type="InterPro" id="IPR000700">
    <property type="entry name" value="PAS-assoc_C"/>
</dbReference>
<dbReference type="CDD" id="cd00130">
    <property type="entry name" value="PAS"/>
    <property type="match status" value="2"/>
</dbReference>
<evidence type="ECO:0000256" key="9">
    <source>
        <dbReference type="SAM" id="Phobius"/>
    </source>
</evidence>
<keyword evidence="3" id="KW-0597">Phosphoprotein</keyword>
<evidence type="ECO:0000256" key="3">
    <source>
        <dbReference type="ARBA" id="ARBA00022553"/>
    </source>
</evidence>
<dbReference type="EMBL" id="UAUF01000011">
    <property type="protein sequence ID" value="SPZ06309.1"/>
    <property type="molecule type" value="Genomic_DNA"/>
</dbReference>